<organism evidence="5 6">
    <name type="scientific">Thauera aromatica K172</name>
    <dbReference type="NCBI Taxonomy" id="44139"/>
    <lineage>
        <taxon>Bacteria</taxon>
        <taxon>Pseudomonadati</taxon>
        <taxon>Pseudomonadota</taxon>
        <taxon>Betaproteobacteria</taxon>
        <taxon>Rhodocyclales</taxon>
        <taxon>Zoogloeaceae</taxon>
        <taxon>Thauera</taxon>
    </lineage>
</organism>
<evidence type="ECO:0000259" key="4">
    <source>
        <dbReference type="Pfam" id="PF14870"/>
    </source>
</evidence>
<dbReference type="InterPro" id="IPR015943">
    <property type="entry name" value="WD40/YVTN_repeat-like_dom_sf"/>
</dbReference>
<proteinExistence type="predicted"/>
<accession>A0A2R4BRW9</accession>
<dbReference type="PANTHER" id="PTHR47199:SF2">
    <property type="entry name" value="PHOTOSYSTEM II STABILITY_ASSEMBLY FACTOR HCF136, CHLOROPLASTIC"/>
    <property type="match status" value="1"/>
</dbReference>
<dbReference type="PANTHER" id="PTHR47199">
    <property type="entry name" value="PHOTOSYSTEM II STABILITY/ASSEMBLY FACTOR HCF136, CHLOROPLASTIC"/>
    <property type="match status" value="1"/>
</dbReference>
<gene>
    <name evidence="5" type="ORF">Tharo_3063</name>
</gene>
<evidence type="ECO:0000313" key="6">
    <source>
        <dbReference type="Proteomes" id="UP000241885"/>
    </source>
</evidence>
<evidence type="ECO:0000256" key="1">
    <source>
        <dbReference type="ARBA" id="ARBA00022531"/>
    </source>
</evidence>
<keyword evidence="6" id="KW-1185">Reference proteome</keyword>
<sequence length="388" mass="40389">MPMCAPPARMVLNIALRPLVAATLLSLICPLATAATAAAAAAAATATGQPVPDLMELPARADVRATSTVQLAVTRAGERLVSVGARGTVLLSDDGGASWRQARAVPASVALTDVCFVDEQLGWAVGHSGIVLHSRDGGETWVRQLDGRQGAQAALDEAQALAAAGSDGAERRLREAQAMVEDGPDKPLLSVHFIDARRGWAVGAYGLALTTDDGGQSWQAFIARLPNPRGKHLYQVRADGARLLIAGEQGALFRSDDGGASFAEVHTPYPGTFFGALALGPDTLLAYGLRGNVWRSGDGGANWAQIALDQEITLTSGLRLADGTVVLADESGRLLRSDDQGRSFRALEAQAPNAVTALVQIEDGALVLSGARGLNRVDAAQLVVTERK</sequence>
<evidence type="ECO:0000256" key="2">
    <source>
        <dbReference type="ARBA" id="ARBA00023276"/>
    </source>
</evidence>
<dbReference type="Pfam" id="PF14870">
    <property type="entry name" value="PSII_BNR"/>
    <property type="match status" value="2"/>
</dbReference>
<dbReference type="SUPFAM" id="SSF50939">
    <property type="entry name" value="Sialidases"/>
    <property type="match status" value="1"/>
</dbReference>
<feature type="domain" description="Photosynthesis system II assembly factor Ycf48/Hcf136-like" evidence="4">
    <location>
        <begin position="83"/>
        <end position="143"/>
    </location>
</feature>
<dbReference type="KEGG" id="tak:Tharo_3063"/>
<name>A0A2R4BRW9_THAAR</name>
<dbReference type="InterPro" id="IPR028203">
    <property type="entry name" value="PSII_CF48-like_dom"/>
</dbReference>
<feature type="signal peptide" evidence="3">
    <location>
        <begin position="1"/>
        <end position="34"/>
    </location>
</feature>
<dbReference type="GO" id="GO:0009523">
    <property type="term" value="C:photosystem II"/>
    <property type="evidence" value="ECO:0007669"/>
    <property type="project" value="UniProtKB-KW"/>
</dbReference>
<dbReference type="CDD" id="cd15482">
    <property type="entry name" value="Sialidase_non-viral"/>
    <property type="match status" value="1"/>
</dbReference>
<protein>
    <submittedName>
        <fullName evidence="5">BNR repeat protein</fullName>
    </submittedName>
</protein>
<keyword evidence="3" id="KW-0732">Signal</keyword>
<reference evidence="5 6" key="1">
    <citation type="submission" date="2018-03" db="EMBL/GenBank/DDBJ databases">
        <title>Complete genome sequence of Thauera aromatica, a model organism for studying aromatic compound degradation under denitrifying conditions.</title>
        <authorList>
            <person name="Lo H.-Y."/>
            <person name="Goris T."/>
            <person name="Boll M."/>
            <person name="Mueller J.A."/>
        </authorList>
    </citation>
    <scope>NUCLEOTIDE SEQUENCE [LARGE SCALE GENOMIC DNA]</scope>
    <source>
        <strain evidence="5 6">K172</strain>
    </source>
</reference>
<dbReference type="EMBL" id="CP028339">
    <property type="protein sequence ID" value="AVR89944.1"/>
    <property type="molecule type" value="Genomic_DNA"/>
</dbReference>
<dbReference type="Gene3D" id="2.130.10.10">
    <property type="entry name" value="YVTN repeat-like/Quinoprotein amine dehydrogenase"/>
    <property type="match status" value="2"/>
</dbReference>
<keyword evidence="1" id="KW-0602">Photosynthesis</keyword>
<dbReference type="Proteomes" id="UP000241885">
    <property type="component" value="Chromosome"/>
</dbReference>
<evidence type="ECO:0000256" key="3">
    <source>
        <dbReference type="SAM" id="SignalP"/>
    </source>
</evidence>
<evidence type="ECO:0000313" key="5">
    <source>
        <dbReference type="EMBL" id="AVR89944.1"/>
    </source>
</evidence>
<dbReference type="GO" id="GO:0015979">
    <property type="term" value="P:photosynthesis"/>
    <property type="evidence" value="ECO:0007669"/>
    <property type="project" value="UniProtKB-KW"/>
</dbReference>
<keyword evidence="2" id="KW-0604">Photosystem II</keyword>
<dbReference type="AlphaFoldDB" id="A0A2R4BRW9"/>
<feature type="chain" id="PRO_5015339667" evidence="3">
    <location>
        <begin position="35"/>
        <end position="388"/>
    </location>
</feature>
<dbReference type="InterPro" id="IPR036278">
    <property type="entry name" value="Sialidase_sf"/>
</dbReference>
<feature type="domain" description="Photosynthesis system II assembly factor Ycf48/Hcf136-like" evidence="4">
    <location>
        <begin position="185"/>
        <end position="323"/>
    </location>
</feature>